<feature type="region of interest" description="Disordered" evidence="1">
    <location>
        <begin position="46"/>
        <end position="67"/>
    </location>
</feature>
<evidence type="ECO:0000313" key="3">
    <source>
        <dbReference type="Proteomes" id="UP000324748"/>
    </source>
</evidence>
<organism evidence="2 3">
    <name type="scientific">Puccinia graminis f. sp. tritici</name>
    <dbReference type="NCBI Taxonomy" id="56615"/>
    <lineage>
        <taxon>Eukaryota</taxon>
        <taxon>Fungi</taxon>
        <taxon>Dikarya</taxon>
        <taxon>Basidiomycota</taxon>
        <taxon>Pucciniomycotina</taxon>
        <taxon>Pucciniomycetes</taxon>
        <taxon>Pucciniales</taxon>
        <taxon>Pucciniaceae</taxon>
        <taxon>Puccinia</taxon>
    </lineage>
</organism>
<dbReference type="AlphaFoldDB" id="A0A5B0P5U9"/>
<evidence type="ECO:0000256" key="1">
    <source>
        <dbReference type="SAM" id="MobiDB-lite"/>
    </source>
</evidence>
<accession>A0A5B0P5U9</accession>
<dbReference type="OrthoDB" id="196858at2759"/>
<reference evidence="2 3" key="1">
    <citation type="submission" date="2019-05" db="EMBL/GenBank/DDBJ databases">
        <title>Emergence of the Ug99 lineage of the wheat stem rust pathogen through somatic hybridization.</title>
        <authorList>
            <person name="Li F."/>
            <person name="Upadhyaya N.M."/>
            <person name="Sperschneider J."/>
            <person name="Matny O."/>
            <person name="Nguyen-Phuc H."/>
            <person name="Mago R."/>
            <person name="Raley C."/>
            <person name="Miller M.E."/>
            <person name="Silverstein K.A.T."/>
            <person name="Henningsen E."/>
            <person name="Hirsch C.D."/>
            <person name="Visser B."/>
            <person name="Pretorius Z.A."/>
            <person name="Steffenson B.J."/>
            <person name="Schwessinger B."/>
            <person name="Dodds P.N."/>
            <person name="Figueroa M."/>
        </authorList>
    </citation>
    <scope>NUCLEOTIDE SEQUENCE [LARGE SCALE GENOMIC DNA]</scope>
    <source>
        <strain evidence="2">21-0</strain>
    </source>
</reference>
<gene>
    <name evidence="2" type="primary">SWD1_2</name>
    <name evidence="2" type="ORF">PGT21_001150</name>
</gene>
<dbReference type="EMBL" id="VSWC01000069">
    <property type="protein sequence ID" value="KAA1095578.1"/>
    <property type="molecule type" value="Genomic_DNA"/>
</dbReference>
<evidence type="ECO:0000313" key="2">
    <source>
        <dbReference type="EMBL" id="KAA1095578.1"/>
    </source>
</evidence>
<name>A0A5B0P5U9_PUCGR</name>
<protein>
    <submittedName>
        <fullName evidence="2">Chromatin binding protein</fullName>
    </submittedName>
</protein>
<proteinExistence type="predicted"/>
<dbReference type="Proteomes" id="UP000324748">
    <property type="component" value="Unassembled WGS sequence"/>
</dbReference>
<feature type="non-terminal residue" evidence="2">
    <location>
        <position position="1"/>
    </location>
</feature>
<sequence length="99" mass="11247">TIRFDAPVTSAQFHPINRKLIVVTLQSQEEAIFVDLRSQGGRWELDARQSHQSTNPEEDTSTLESPEKKQGFLWQTWIAPKEVLLTSDSLSLPSLLKDI</sequence>
<comment type="caution">
    <text evidence="2">The sequence shown here is derived from an EMBL/GenBank/DDBJ whole genome shotgun (WGS) entry which is preliminary data.</text>
</comment>
<keyword evidence="3" id="KW-1185">Reference proteome</keyword>